<comment type="subcellular location">
    <subcellularLocation>
        <location evidence="1 8">Cell outer membrane</location>
        <topology evidence="1 8">Multi-pass membrane protein</topology>
    </subcellularLocation>
</comment>
<sequence>MNTFKKSALKIAMTSALFSGVSFTASAAEENPSVQEIERVEVTGSRIRSAEALSSSPIQVLSGEDIQKSGVINLQDLLLENPAFGSPAISRTNSNFSTSGGGLATVDLRNLGTNRTLVLVNGRRHVAGRAGSTDVDLNVIPTQFIERVEVLTGGASSVYGSDAVAGVVNFVLKKEYEGIEFDGQYGESAEGDDTSSQFSVTAGTSSSDGKGNVMFHLGYSDQGGVFSRDRDRSAVDQLANIYFDPENPSAIFEPNRPFFSSFPPQGRFDAGDTRYTYNANNQLQAGFSTNGNGTIGPDGFNRSNYRTIAIPTERFLFASKGHYELSDQHKFFFEGTYAATESDTELEPFPFASDDIYANGRVPVEFMVNDQLLRSAYIPDEIYNSATDTDGDGMKDIFFAKRLLDIGNRGYVAERDTFRFTLGMEGEIFNDWFYDFHYTYGKTKDNQVSGGLVNVQNFRYALESVMDSQDIDGDGITDEAICLDATARSFNCAPINIYGFNSIDAAAGAYVSAPSMRSASITQKIVGGNVSGELFELPAGYVAMAAGFEYREEESSAQFDALQQAGLNAGNAIPATFGEFDVLEFYAEFEVPILESLNFKGAVRSSDYSTVGGTMSWNAGFNWQPIDSLRFRVIQAQSTRAPNINELFSPPSQDFPSGLIDPCVGVTAGQSDALGQNCLANPGVAANVAANGSFTLNQSDIQGVSGFNRGNPELKEEVGTSTTVGMVFTPEFVEGLDITLDYFDIEIEDAIVSTPRQFMLDQCYASGNQEFCEFITRRPTAAGNNSAGSLEFIDTAVSNSGGRGTEGVDLTLIYSEELGPGQFRSRLAYTYLLDGWDIPLPGADKDEWAGEVGASEHKASLNLGYNVNDFDFTWRMTYIGSASLDDQWLAGFGFEKESVGIGAEVYHDLQASYYITESVEVFGGINNAFDNEPPAILTGVDGSDTGTETDAGTYDPIGRTFYLGFRAKF</sequence>
<dbReference type="InterPro" id="IPR036942">
    <property type="entry name" value="Beta-barrel_TonB_sf"/>
</dbReference>
<evidence type="ECO:0000256" key="9">
    <source>
        <dbReference type="RuleBase" id="RU003357"/>
    </source>
</evidence>
<dbReference type="Pfam" id="PF07715">
    <property type="entry name" value="Plug"/>
    <property type="match status" value="1"/>
</dbReference>
<evidence type="ECO:0000256" key="4">
    <source>
        <dbReference type="ARBA" id="ARBA00022692"/>
    </source>
</evidence>
<evidence type="ECO:0000256" key="1">
    <source>
        <dbReference type="ARBA" id="ARBA00004571"/>
    </source>
</evidence>
<evidence type="ECO:0000313" key="15">
    <source>
        <dbReference type="Proteomes" id="UP000030341"/>
    </source>
</evidence>
<keyword evidence="4 8" id="KW-0812">Transmembrane</keyword>
<feature type="compositionally biased region" description="Polar residues" evidence="10">
    <location>
        <begin position="194"/>
        <end position="206"/>
    </location>
</feature>
<dbReference type="AlphaFoldDB" id="A0A0A7EEG8"/>
<organism evidence="14 15">
    <name type="scientific">Pseudoalteromonas piratica</name>
    <dbReference type="NCBI Taxonomy" id="1348114"/>
    <lineage>
        <taxon>Bacteria</taxon>
        <taxon>Pseudomonadati</taxon>
        <taxon>Pseudomonadota</taxon>
        <taxon>Gammaproteobacteria</taxon>
        <taxon>Alteromonadales</taxon>
        <taxon>Pseudoalteromonadaceae</taxon>
        <taxon>Pseudoalteromonas</taxon>
    </lineage>
</organism>
<dbReference type="OrthoDB" id="176248at2"/>
<dbReference type="GO" id="GO:0009279">
    <property type="term" value="C:cell outer membrane"/>
    <property type="evidence" value="ECO:0007669"/>
    <property type="project" value="UniProtKB-SubCell"/>
</dbReference>
<evidence type="ECO:0000256" key="11">
    <source>
        <dbReference type="SAM" id="SignalP"/>
    </source>
</evidence>
<dbReference type="InterPro" id="IPR039426">
    <property type="entry name" value="TonB-dep_rcpt-like"/>
</dbReference>
<keyword evidence="14" id="KW-0675">Receptor</keyword>
<keyword evidence="7 8" id="KW-0998">Cell outer membrane</keyword>
<evidence type="ECO:0000256" key="3">
    <source>
        <dbReference type="ARBA" id="ARBA00022452"/>
    </source>
</evidence>
<accession>A0A0A7EEG8</accession>
<dbReference type="Gene3D" id="2.170.130.10">
    <property type="entry name" value="TonB-dependent receptor, plug domain"/>
    <property type="match status" value="1"/>
</dbReference>
<evidence type="ECO:0000259" key="13">
    <source>
        <dbReference type="Pfam" id="PF07715"/>
    </source>
</evidence>
<comment type="similarity">
    <text evidence="8 9">Belongs to the TonB-dependent receptor family.</text>
</comment>
<proteinExistence type="inferred from homology"/>
<evidence type="ECO:0000256" key="8">
    <source>
        <dbReference type="PROSITE-ProRule" id="PRU01360"/>
    </source>
</evidence>
<reference evidence="14 15" key="1">
    <citation type="submission" date="2014-11" db="EMBL/GenBank/DDBJ databases">
        <title>Complete Genome Sequence of Pseudoalteromonas sp. Strain OCN003 Isolated from Kaneohe Bay, Oahu, Hawaii.</title>
        <authorList>
            <person name="Beurmann S."/>
            <person name="Videau P."/>
            <person name="Ushijima B."/>
            <person name="Smith A.M."/>
            <person name="Aeby G.S."/>
            <person name="Callahan S.M."/>
            <person name="Belcaid M."/>
        </authorList>
    </citation>
    <scope>NUCLEOTIDE SEQUENCE [LARGE SCALE GENOMIC DNA]</scope>
    <source>
        <strain evidence="14 15">OCN003</strain>
    </source>
</reference>
<dbReference type="InterPro" id="IPR012910">
    <property type="entry name" value="Plug_dom"/>
</dbReference>
<evidence type="ECO:0000313" key="14">
    <source>
        <dbReference type="EMBL" id="AIY64461.1"/>
    </source>
</evidence>
<evidence type="ECO:0000256" key="6">
    <source>
        <dbReference type="ARBA" id="ARBA00023136"/>
    </source>
</evidence>
<dbReference type="KEGG" id="pseo:OM33_04365"/>
<keyword evidence="11" id="KW-0732">Signal</keyword>
<dbReference type="HOGENOM" id="CLU_010745_0_0_6"/>
<gene>
    <name evidence="14" type="ORF">OM33_04365</name>
</gene>
<keyword evidence="3 8" id="KW-1134">Transmembrane beta strand</keyword>
<evidence type="ECO:0000256" key="2">
    <source>
        <dbReference type="ARBA" id="ARBA00022448"/>
    </source>
</evidence>
<dbReference type="RefSeq" id="WP_038639186.1">
    <property type="nucleotide sequence ID" value="NZ_CP009888.1"/>
</dbReference>
<feature type="domain" description="TonB-dependent receptor-like beta-barrel" evidence="12">
    <location>
        <begin position="410"/>
        <end position="927"/>
    </location>
</feature>
<evidence type="ECO:0000256" key="7">
    <source>
        <dbReference type="ARBA" id="ARBA00023237"/>
    </source>
</evidence>
<dbReference type="Pfam" id="PF00593">
    <property type="entry name" value="TonB_dep_Rec_b-barrel"/>
    <property type="match status" value="1"/>
</dbReference>
<evidence type="ECO:0000259" key="12">
    <source>
        <dbReference type="Pfam" id="PF00593"/>
    </source>
</evidence>
<dbReference type="InterPro" id="IPR037066">
    <property type="entry name" value="Plug_dom_sf"/>
</dbReference>
<dbReference type="InterPro" id="IPR000531">
    <property type="entry name" value="Beta-barrel_TonB"/>
</dbReference>
<name>A0A0A7EEG8_9GAMM</name>
<feature type="signal peptide" evidence="11">
    <location>
        <begin position="1"/>
        <end position="27"/>
    </location>
</feature>
<dbReference type="eggNOG" id="COG4771">
    <property type="taxonomic scope" value="Bacteria"/>
</dbReference>
<dbReference type="Gene3D" id="2.40.170.20">
    <property type="entry name" value="TonB-dependent receptor, beta-barrel domain"/>
    <property type="match status" value="1"/>
</dbReference>
<dbReference type="PANTHER" id="PTHR47234:SF2">
    <property type="entry name" value="TONB-DEPENDENT RECEPTOR"/>
    <property type="match status" value="1"/>
</dbReference>
<keyword evidence="6 8" id="KW-0472">Membrane</keyword>
<dbReference type="Proteomes" id="UP000030341">
    <property type="component" value="Chromosome 1"/>
</dbReference>
<feature type="domain" description="TonB-dependent receptor plug" evidence="13">
    <location>
        <begin position="55"/>
        <end position="167"/>
    </location>
</feature>
<dbReference type="STRING" id="1348114.OM33_04365"/>
<evidence type="ECO:0000256" key="5">
    <source>
        <dbReference type="ARBA" id="ARBA00023077"/>
    </source>
</evidence>
<dbReference type="EMBL" id="CP009888">
    <property type="protein sequence ID" value="AIY64461.1"/>
    <property type="molecule type" value="Genomic_DNA"/>
</dbReference>
<feature type="chain" id="PRO_5002026820" evidence="11">
    <location>
        <begin position="28"/>
        <end position="969"/>
    </location>
</feature>
<feature type="region of interest" description="Disordered" evidence="10">
    <location>
        <begin position="184"/>
        <end position="206"/>
    </location>
</feature>
<evidence type="ECO:0000256" key="10">
    <source>
        <dbReference type="SAM" id="MobiDB-lite"/>
    </source>
</evidence>
<keyword evidence="2 8" id="KW-0813">Transport</keyword>
<dbReference type="SUPFAM" id="SSF56935">
    <property type="entry name" value="Porins"/>
    <property type="match status" value="1"/>
</dbReference>
<keyword evidence="15" id="KW-1185">Reference proteome</keyword>
<dbReference type="PROSITE" id="PS52016">
    <property type="entry name" value="TONB_DEPENDENT_REC_3"/>
    <property type="match status" value="1"/>
</dbReference>
<keyword evidence="5 9" id="KW-0798">TonB box</keyword>
<dbReference type="PANTHER" id="PTHR47234">
    <property type="match status" value="1"/>
</dbReference>
<protein>
    <submittedName>
        <fullName evidence="14">TonB-dependent receptor</fullName>
    </submittedName>
</protein>